<accession>A0A4Y9ACX4</accession>
<name>A0A4Y9ACX4_9BACI</name>
<dbReference type="CDD" id="cd00093">
    <property type="entry name" value="HTH_XRE"/>
    <property type="match status" value="1"/>
</dbReference>
<keyword evidence="3" id="KW-1185">Reference proteome</keyword>
<protein>
    <submittedName>
        <fullName evidence="2">XRE family transcriptional regulator</fullName>
    </submittedName>
</protein>
<dbReference type="PROSITE" id="PS50943">
    <property type="entry name" value="HTH_CROC1"/>
    <property type="match status" value="1"/>
</dbReference>
<dbReference type="Pfam" id="PF12844">
    <property type="entry name" value="HTH_19"/>
    <property type="match status" value="1"/>
</dbReference>
<dbReference type="EMBL" id="SRHY01000005">
    <property type="protein sequence ID" value="TFJ93636.1"/>
    <property type="molecule type" value="Genomic_DNA"/>
</dbReference>
<proteinExistence type="predicted"/>
<feature type="domain" description="HTH cro/C1-type" evidence="1">
    <location>
        <begin position="49"/>
        <end position="104"/>
    </location>
</feature>
<dbReference type="Proteomes" id="UP000298484">
    <property type="component" value="Unassembled WGS sequence"/>
</dbReference>
<dbReference type="AlphaFoldDB" id="A0A4Y9ACX4"/>
<sequence length="262" mass="31137">MITGNNYHDSLVSLINKGYTVIRYNNFRRCKAMTRKYYLNFDGTLGEFIKQHRKAKKINARDLSFELGKGAAYIYQIESERNKNPDYDNVYKIFKYIGIDEDKIEDYLESFGLMSPEREQELINKQMQQNELTYDEYQQHEENEKEIRNSHPEYFINTDDELLKEIINDRLEIINSILKEVSLEKTGEGFKLVKNIEQTLTNMKSNKKLYMFMQRLFDNNLSLLNEDSLVKVLNELYKEMNEAEKENAAWGEPIIKQSIDKL</sequence>
<evidence type="ECO:0000313" key="3">
    <source>
        <dbReference type="Proteomes" id="UP000298484"/>
    </source>
</evidence>
<organism evidence="2 3">
    <name type="scientific">Lentibacillus salicampi</name>
    <dbReference type="NCBI Taxonomy" id="175306"/>
    <lineage>
        <taxon>Bacteria</taxon>
        <taxon>Bacillati</taxon>
        <taxon>Bacillota</taxon>
        <taxon>Bacilli</taxon>
        <taxon>Bacillales</taxon>
        <taxon>Bacillaceae</taxon>
        <taxon>Lentibacillus</taxon>
    </lineage>
</organism>
<dbReference type="SMART" id="SM00530">
    <property type="entry name" value="HTH_XRE"/>
    <property type="match status" value="1"/>
</dbReference>
<dbReference type="InterPro" id="IPR001387">
    <property type="entry name" value="Cro/C1-type_HTH"/>
</dbReference>
<dbReference type="SUPFAM" id="SSF47413">
    <property type="entry name" value="lambda repressor-like DNA-binding domains"/>
    <property type="match status" value="1"/>
</dbReference>
<dbReference type="OrthoDB" id="2934970at2"/>
<evidence type="ECO:0000313" key="2">
    <source>
        <dbReference type="EMBL" id="TFJ93636.1"/>
    </source>
</evidence>
<dbReference type="GO" id="GO:0003677">
    <property type="term" value="F:DNA binding"/>
    <property type="evidence" value="ECO:0007669"/>
    <property type="project" value="InterPro"/>
</dbReference>
<gene>
    <name evidence="2" type="ORF">E4U82_06680</name>
</gene>
<dbReference type="Gene3D" id="1.10.260.40">
    <property type="entry name" value="lambda repressor-like DNA-binding domains"/>
    <property type="match status" value="1"/>
</dbReference>
<reference evidence="2 3" key="1">
    <citation type="submission" date="2019-03" db="EMBL/GenBank/DDBJ databases">
        <title>Genome sequence of Lentibacillus salicampi ATCC BAA-719.</title>
        <authorList>
            <person name="Maclea K.S."/>
            <person name="Simoes Junior M."/>
        </authorList>
    </citation>
    <scope>NUCLEOTIDE SEQUENCE [LARGE SCALE GENOMIC DNA]</scope>
    <source>
        <strain evidence="2 3">ATCC BAA-719</strain>
    </source>
</reference>
<evidence type="ECO:0000259" key="1">
    <source>
        <dbReference type="PROSITE" id="PS50943"/>
    </source>
</evidence>
<dbReference type="InterPro" id="IPR010982">
    <property type="entry name" value="Lambda_DNA-bd_dom_sf"/>
</dbReference>
<comment type="caution">
    <text evidence="2">The sequence shown here is derived from an EMBL/GenBank/DDBJ whole genome shotgun (WGS) entry which is preliminary data.</text>
</comment>